<comment type="caution">
    <text evidence="3">The sequence shown here is derived from an EMBL/GenBank/DDBJ whole genome shotgun (WGS) entry which is preliminary data.</text>
</comment>
<sequence length="291" mass="32206">MEHGFYTSKDFLPLVAKASKIGMCSCRSQLPALNGIVIVLGAGDTAFDCATSALRCGARRVFVVFRKGFTNIRAVPEEMELAKEEKCEFLPFLSPREVIMKNGRVSGLQLCRTEQTESGDWIEDEEQVVRLKADYIISAFGSMLKDPKVEEAMAPIKFNRWGLPDLQPETMQTSEPWVFAGGDIAGLANTTVESVNDGKQASWHIHKYIQSTHGHVVDSKPQLPLFYSAIDTVDISVEMAGIKFPNPFGLASAPPTTSTAMIRRAFLEGWGFALTKTFSLDKVLYCTAYQF</sequence>
<gene>
    <name evidence="3" type="ORF">JZ751_024985</name>
</gene>
<proteinExistence type="predicted"/>
<dbReference type="GO" id="GO:0017113">
    <property type="term" value="F:dihydropyrimidine dehydrogenase (NADP+) activity"/>
    <property type="evidence" value="ECO:0007669"/>
    <property type="project" value="TreeGrafter"/>
</dbReference>
<organism evidence="3 4">
    <name type="scientific">Albula glossodonta</name>
    <name type="common">roundjaw bonefish</name>
    <dbReference type="NCBI Taxonomy" id="121402"/>
    <lineage>
        <taxon>Eukaryota</taxon>
        <taxon>Metazoa</taxon>
        <taxon>Chordata</taxon>
        <taxon>Craniata</taxon>
        <taxon>Vertebrata</taxon>
        <taxon>Euteleostomi</taxon>
        <taxon>Actinopterygii</taxon>
        <taxon>Neopterygii</taxon>
        <taxon>Teleostei</taxon>
        <taxon>Albuliformes</taxon>
        <taxon>Albulidae</taxon>
        <taxon>Albula</taxon>
    </lineage>
</organism>
<dbReference type="AlphaFoldDB" id="A0A8T2PEZ4"/>
<feature type="domain" description="FAD/NAD(P)-binding" evidence="2">
    <location>
        <begin position="37"/>
        <end position="196"/>
    </location>
</feature>
<dbReference type="FunFam" id="3.50.50.60:FF:000061">
    <property type="entry name" value="Dihydropyrimidine dehydrogenase [NADP(+)]"/>
    <property type="match status" value="1"/>
</dbReference>
<dbReference type="GO" id="GO:0002058">
    <property type="term" value="F:uracil binding"/>
    <property type="evidence" value="ECO:0007669"/>
    <property type="project" value="TreeGrafter"/>
</dbReference>
<dbReference type="GO" id="GO:0005829">
    <property type="term" value="C:cytosol"/>
    <property type="evidence" value="ECO:0007669"/>
    <property type="project" value="TreeGrafter"/>
</dbReference>
<dbReference type="SUPFAM" id="SSF51395">
    <property type="entry name" value="FMN-linked oxidoreductases"/>
    <property type="match status" value="1"/>
</dbReference>
<feature type="non-terminal residue" evidence="3">
    <location>
        <position position="1"/>
    </location>
</feature>
<dbReference type="Gene3D" id="3.20.20.70">
    <property type="entry name" value="Aldolase class I"/>
    <property type="match status" value="1"/>
</dbReference>
<dbReference type="SUPFAM" id="SSF51905">
    <property type="entry name" value="FAD/NAD(P)-binding domain"/>
    <property type="match status" value="2"/>
</dbReference>
<dbReference type="Pfam" id="PF07992">
    <property type="entry name" value="Pyr_redox_2"/>
    <property type="match status" value="1"/>
</dbReference>
<dbReference type="InterPro" id="IPR023753">
    <property type="entry name" value="FAD/NAD-binding_dom"/>
</dbReference>
<dbReference type="GO" id="GO:0006212">
    <property type="term" value="P:uracil catabolic process"/>
    <property type="evidence" value="ECO:0007669"/>
    <property type="project" value="TreeGrafter"/>
</dbReference>
<dbReference type="InterPro" id="IPR036188">
    <property type="entry name" value="FAD/NAD-bd_sf"/>
</dbReference>
<dbReference type="PANTHER" id="PTHR43073:SF2">
    <property type="entry name" value="DIHYDROPYRIMIDINE DEHYDROGENASE [NADP(+)]"/>
    <property type="match status" value="1"/>
</dbReference>
<dbReference type="Gene3D" id="3.50.50.60">
    <property type="entry name" value="FAD/NAD(P)-binding domain"/>
    <property type="match status" value="1"/>
</dbReference>
<dbReference type="EMBL" id="JAFBMS010000007">
    <property type="protein sequence ID" value="KAG9351095.1"/>
    <property type="molecule type" value="Genomic_DNA"/>
</dbReference>
<name>A0A8T2PEZ4_9TELE</name>
<accession>A0A8T2PEZ4</accession>
<evidence type="ECO:0000256" key="1">
    <source>
        <dbReference type="ARBA" id="ARBA00023002"/>
    </source>
</evidence>
<evidence type="ECO:0000313" key="3">
    <source>
        <dbReference type="EMBL" id="KAG9351095.1"/>
    </source>
</evidence>
<reference evidence="3" key="1">
    <citation type="thesis" date="2021" institute="BYU ScholarsArchive" country="Provo, UT, USA">
        <title>Applications of and Algorithms for Genome Assembly and Genomic Analyses with an Emphasis on Marine Teleosts.</title>
        <authorList>
            <person name="Pickett B.D."/>
        </authorList>
    </citation>
    <scope>NUCLEOTIDE SEQUENCE</scope>
    <source>
        <strain evidence="3">HI-2016</strain>
    </source>
</reference>
<dbReference type="InterPro" id="IPR013785">
    <property type="entry name" value="Aldolase_TIM"/>
</dbReference>
<keyword evidence="1" id="KW-0560">Oxidoreductase</keyword>
<dbReference type="Proteomes" id="UP000824540">
    <property type="component" value="Unassembled WGS sequence"/>
</dbReference>
<protein>
    <recommendedName>
        <fullName evidence="2">FAD/NAD(P)-binding domain-containing protein</fullName>
    </recommendedName>
</protein>
<dbReference type="GO" id="GO:0006210">
    <property type="term" value="P:thymine catabolic process"/>
    <property type="evidence" value="ECO:0007669"/>
    <property type="project" value="TreeGrafter"/>
</dbReference>
<dbReference type="PANTHER" id="PTHR43073">
    <property type="entry name" value="DIHYDROPYRIMIDINE DEHYDROGENASE [NADP(+)]"/>
    <property type="match status" value="1"/>
</dbReference>
<evidence type="ECO:0000259" key="2">
    <source>
        <dbReference type="Pfam" id="PF07992"/>
    </source>
</evidence>
<evidence type="ECO:0000313" key="4">
    <source>
        <dbReference type="Proteomes" id="UP000824540"/>
    </source>
</evidence>
<dbReference type="GO" id="GO:0050661">
    <property type="term" value="F:NADP binding"/>
    <property type="evidence" value="ECO:0007669"/>
    <property type="project" value="TreeGrafter"/>
</dbReference>
<dbReference type="OrthoDB" id="4327079at2759"/>
<keyword evidence="4" id="KW-1185">Reference proteome</keyword>